<gene>
    <name evidence="3" type="ORF">KHQ06_14130</name>
</gene>
<feature type="region of interest" description="Disordered" evidence="1">
    <location>
        <begin position="128"/>
        <end position="147"/>
    </location>
</feature>
<keyword evidence="4" id="KW-1185">Reference proteome</keyword>
<accession>A0ABX8CYE7</accession>
<name>A0ABX8CYE7_9NOCA</name>
<proteinExistence type="predicted"/>
<dbReference type="Proteomes" id="UP000683310">
    <property type="component" value="Chromosome"/>
</dbReference>
<feature type="chain" id="PRO_5045304956" description="Secreted protein" evidence="2">
    <location>
        <begin position="23"/>
        <end position="147"/>
    </location>
</feature>
<feature type="signal peptide" evidence="2">
    <location>
        <begin position="1"/>
        <end position="22"/>
    </location>
</feature>
<dbReference type="EMBL" id="CP074371">
    <property type="protein sequence ID" value="QVI23844.1"/>
    <property type="molecule type" value="Genomic_DNA"/>
</dbReference>
<evidence type="ECO:0008006" key="5">
    <source>
        <dbReference type="Google" id="ProtNLM"/>
    </source>
</evidence>
<keyword evidence="2" id="KW-0732">Signal</keyword>
<organism evidence="3 4">
    <name type="scientific">Nocardia tengchongensis</name>
    <dbReference type="NCBI Taxonomy" id="2055889"/>
    <lineage>
        <taxon>Bacteria</taxon>
        <taxon>Bacillati</taxon>
        <taxon>Actinomycetota</taxon>
        <taxon>Actinomycetes</taxon>
        <taxon>Mycobacteriales</taxon>
        <taxon>Nocardiaceae</taxon>
        <taxon>Nocardia</taxon>
    </lineage>
</organism>
<evidence type="ECO:0000256" key="1">
    <source>
        <dbReference type="SAM" id="MobiDB-lite"/>
    </source>
</evidence>
<evidence type="ECO:0000256" key="2">
    <source>
        <dbReference type="SAM" id="SignalP"/>
    </source>
</evidence>
<sequence>MLRNKFGFIALAATSMVGSVMAVTSPTAEAWPGVNWCSWDWTPFSSPTVLPPQITGEGTAKCTEPPTTHLVTLALEYKEGDHWVVGSMTDPIATIPSPDVHYKVSAACYNGTWRMTARISGTGKQEGFNYTEHSDPPKTVATCENRK</sequence>
<reference evidence="3 4" key="1">
    <citation type="submission" date="2021-04" db="EMBL/GenBank/DDBJ databases">
        <title>Nocardia tengchongensis.</title>
        <authorList>
            <person name="Zhuang k."/>
            <person name="Ran Y."/>
            <person name="Li W."/>
        </authorList>
    </citation>
    <scope>NUCLEOTIDE SEQUENCE [LARGE SCALE GENOMIC DNA]</scope>
    <source>
        <strain evidence="3 4">CFH S0057</strain>
    </source>
</reference>
<evidence type="ECO:0000313" key="3">
    <source>
        <dbReference type="EMBL" id="QVI23844.1"/>
    </source>
</evidence>
<protein>
    <recommendedName>
        <fullName evidence="5">Secreted protein</fullName>
    </recommendedName>
</protein>
<evidence type="ECO:0000313" key="4">
    <source>
        <dbReference type="Proteomes" id="UP000683310"/>
    </source>
</evidence>